<dbReference type="PANTHER" id="PTHR43798:SF33">
    <property type="entry name" value="HYDROLASE, PUTATIVE (AFU_ORTHOLOGUE AFUA_2G14860)-RELATED"/>
    <property type="match status" value="1"/>
</dbReference>
<dbReference type="InterPro" id="IPR000073">
    <property type="entry name" value="AB_hydrolase_1"/>
</dbReference>
<sequence>MTVTTAHTVSTAVTVADATIPYRVEGDGPRLVLVHGTGPTADLTWGALLGRFTDRFTVVLPDLSGTEPVRDDGTPLTLDRLARQLIAVIEATDDGAPVALAGFSQGAPVAAAAAALRPDLVDRLVMIAGWGRPDEEYVRNLMATWRAITDPDAFGRFALLTGFSRPFLNGIGHAQVEQLAGNLPPTANLLRQLDLNLRIDLRELLPRITARTLSIGLTQDATIPVEHARELHAALPGSRYAEIDSGHVVVFEQPDELVRLVRGFLLEQPDAQAPAGEDATA</sequence>
<evidence type="ECO:0000313" key="2">
    <source>
        <dbReference type="EMBL" id="GAA1271743.1"/>
    </source>
</evidence>
<dbReference type="Gene3D" id="3.40.50.1820">
    <property type="entry name" value="alpha/beta hydrolase"/>
    <property type="match status" value="1"/>
</dbReference>
<dbReference type="EMBL" id="BAAALF010000222">
    <property type="protein sequence ID" value="GAA1271743.1"/>
    <property type="molecule type" value="Genomic_DNA"/>
</dbReference>
<feature type="domain" description="AB hydrolase-1" evidence="1">
    <location>
        <begin position="31"/>
        <end position="259"/>
    </location>
</feature>
<dbReference type="PANTHER" id="PTHR43798">
    <property type="entry name" value="MONOACYLGLYCEROL LIPASE"/>
    <property type="match status" value="1"/>
</dbReference>
<proteinExistence type="predicted"/>
<dbReference type="Proteomes" id="UP001500037">
    <property type="component" value="Unassembled WGS sequence"/>
</dbReference>
<dbReference type="InterPro" id="IPR029058">
    <property type="entry name" value="AB_hydrolase_fold"/>
</dbReference>
<keyword evidence="2" id="KW-0378">Hydrolase</keyword>
<comment type="caution">
    <text evidence="2">The sequence shown here is derived from an EMBL/GenBank/DDBJ whole genome shotgun (WGS) entry which is preliminary data.</text>
</comment>
<evidence type="ECO:0000259" key="1">
    <source>
        <dbReference type="Pfam" id="PF12697"/>
    </source>
</evidence>
<dbReference type="GO" id="GO:0016787">
    <property type="term" value="F:hydrolase activity"/>
    <property type="evidence" value="ECO:0007669"/>
    <property type="project" value="UniProtKB-KW"/>
</dbReference>
<dbReference type="RefSeq" id="WP_344446221.1">
    <property type="nucleotide sequence ID" value="NZ_BAAALF010000222.1"/>
</dbReference>
<organism evidence="2 3">
    <name type="scientific">Kitasatospora nipponensis</name>
    <dbReference type="NCBI Taxonomy" id="258049"/>
    <lineage>
        <taxon>Bacteria</taxon>
        <taxon>Bacillati</taxon>
        <taxon>Actinomycetota</taxon>
        <taxon>Actinomycetes</taxon>
        <taxon>Kitasatosporales</taxon>
        <taxon>Streptomycetaceae</taxon>
        <taxon>Kitasatospora</taxon>
    </lineage>
</organism>
<reference evidence="2 3" key="1">
    <citation type="journal article" date="2019" name="Int. J. Syst. Evol. Microbiol.">
        <title>The Global Catalogue of Microorganisms (GCM) 10K type strain sequencing project: providing services to taxonomists for standard genome sequencing and annotation.</title>
        <authorList>
            <consortium name="The Broad Institute Genomics Platform"/>
            <consortium name="The Broad Institute Genome Sequencing Center for Infectious Disease"/>
            <person name="Wu L."/>
            <person name="Ma J."/>
        </authorList>
    </citation>
    <scope>NUCLEOTIDE SEQUENCE [LARGE SCALE GENOMIC DNA]</scope>
    <source>
        <strain evidence="2 3">JCM 13004</strain>
    </source>
</reference>
<name>A0ABN1X014_9ACTN</name>
<keyword evidence="3" id="KW-1185">Reference proteome</keyword>
<accession>A0ABN1X014</accession>
<dbReference type="Pfam" id="PF12697">
    <property type="entry name" value="Abhydrolase_6"/>
    <property type="match status" value="1"/>
</dbReference>
<dbReference type="InterPro" id="IPR050266">
    <property type="entry name" value="AB_hydrolase_sf"/>
</dbReference>
<evidence type="ECO:0000313" key="3">
    <source>
        <dbReference type="Proteomes" id="UP001500037"/>
    </source>
</evidence>
<protein>
    <submittedName>
        <fullName evidence="2">Alpha/beta hydrolase</fullName>
    </submittedName>
</protein>
<dbReference type="SUPFAM" id="SSF53474">
    <property type="entry name" value="alpha/beta-Hydrolases"/>
    <property type="match status" value="1"/>
</dbReference>
<gene>
    <name evidence="2" type="ORF">GCM10009665_69860</name>
</gene>